<keyword evidence="4" id="KW-1185">Reference proteome</keyword>
<evidence type="ECO:0000313" key="3">
    <source>
        <dbReference type="EMBL" id="MFC4302195.1"/>
    </source>
</evidence>
<feature type="transmembrane region" description="Helical" evidence="2">
    <location>
        <begin position="52"/>
        <end position="71"/>
    </location>
</feature>
<dbReference type="EMBL" id="JBHSED010000003">
    <property type="protein sequence ID" value="MFC4302195.1"/>
    <property type="molecule type" value="Genomic_DNA"/>
</dbReference>
<gene>
    <name evidence="3" type="ORF">ACFO1S_01925</name>
</gene>
<evidence type="ECO:0000256" key="2">
    <source>
        <dbReference type="SAM" id="Phobius"/>
    </source>
</evidence>
<accession>A0ABV8S507</accession>
<feature type="transmembrane region" description="Helical" evidence="2">
    <location>
        <begin position="127"/>
        <end position="145"/>
    </location>
</feature>
<name>A0ABV8S507_9BACL</name>
<keyword evidence="2" id="KW-0472">Membrane</keyword>
<feature type="region of interest" description="Disordered" evidence="1">
    <location>
        <begin position="184"/>
        <end position="204"/>
    </location>
</feature>
<evidence type="ECO:0000256" key="1">
    <source>
        <dbReference type="SAM" id="MobiDB-lite"/>
    </source>
</evidence>
<sequence length="204" mass="22504">MRRAYLQIAWGLALELIDFRIGMIDILPDFVGYFLLALGLSRLNAHNRGFNIAWFAAGVQFVFSIMQMFGAPTGFSLTGVESVSTVTLVLMTFSVAFEMLLYYGLCRGIRESAEERDKIPLADSARAVWSVAFCVGFLNLFLFPFQLNYTLQSLFEVVLLLAFASLAVGLWVLLLARRAGRELAEPGGGDNGEDAAGTQLDVRI</sequence>
<protein>
    <submittedName>
        <fullName evidence="3">Uncharacterized protein</fullName>
    </submittedName>
</protein>
<feature type="transmembrane region" description="Helical" evidence="2">
    <location>
        <begin position="157"/>
        <end position="176"/>
    </location>
</feature>
<dbReference type="Proteomes" id="UP001595755">
    <property type="component" value="Unassembled WGS sequence"/>
</dbReference>
<feature type="transmembrane region" description="Helical" evidence="2">
    <location>
        <begin position="83"/>
        <end position="106"/>
    </location>
</feature>
<keyword evidence="2" id="KW-0812">Transmembrane</keyword>
<proteinExistence type="predicted"/>
<comment type="caution">
    <text evidence="3">The sequence shown here is derived from an EMBL/GenBank/DDBJ whole genome shotgun (WGS) entry which is preliminary data.</text>
</comment>
<reference evidence="4" key="1">
    <citation type="journal article" date="2019" name="Int. J. Syst. Evol. Microbiol.">
        <title>The Global Catalogue of Microorganisms (GCM) 10K type strain sequencing project: providing services to taxonomists for standard genome sequencing and annotation.</title>
        <authorList>
            <consortium name="The Broad Institute Genomics Platform"/>
            <consortium name="The Broad Institute Genome Sequencing Center for Infectious Disease"/>
            <person name="Wu L."/>
            <person name="Ma J."/>
        </authorList>
    </citation>
    <scope>NUCLEOTIDE SEQUENCE [LARGE SCALE GENOMIC DNA]</scope>
    <source>
        <strain evidence="4">CGMCC 4.1641</strain>
    </source>
</reference>
<keyword evidence="2" id="KW-1133">Transmembrane helix</keyword>
<organism evidence="3 4">
    <name type="scientific">Cohnella boryungensis</name>
    <dbReference type="NCBI Taxonomy" id="768479"/>
    <lineage>
        <taxon>Bacteria</taxon>
        <taxon>Bacillati</taxon>
        <taxon>Bacillota</taxon>
        <taxon>Bacilli</taxon>
        <taxon>Bacillales</taxon>
        <taxon>Paenibacillaceae</taxon>
        <taxon>Cohnella</taxon>
    </lineage>
</organism>
<dbReference type="RefSeq" id="WP_204600920.1">
    <property type="nucleotide sequence ID" value="NZ_JBHSED010000003.1"/>
</dbReference>
<evidence type="ECO:0000313" key="4">
    <source>
        <dbReference type="Proteomes" id="UP001595755"/>
    </source>
</evidence>